<gene>
    <name evidence="2" type="ORF">CJ671_08630</name>
</gene>
<dbReference type="RefSeq" id="WP_133165387.1">
    <property type="nucleotide sequence ID" value="NZ_NXGH01000026.1"/>
</dbReference>
<organism evidence="2 3">
    <name type="scientific">Aliarcobacter cryaerophilus</name>
    <dbReference type="NCBI Taxonomy" id="28198"/>
    <lineage>
        <taxon>Bacteria</taxon>
        <taxon>Pseudomonadati</taxon>
        <taxon>Campylobacterota</taxon>
        <taxon>Epsilonproteobacteria</taxon>
        <taxon>Campylobacterales</taxon>
        <taxon>Arcobacteraceae</taxon>
        <taxon>Aliarcobacter</taxon>
    </lineage>
</organism>
<comment type="caution">
    <text evidence="2">The sequence shown here is derived from an EMBL/GenBank/DDBJ whole genome shotgun (WGS) entry which is preliminary data.</text>
</comment>
<evidence type="ECO:0000313" key="2">
    <source>
        <dbReference type="EMBL" id="PRM88775.1"/>
    </source>
</evidence>
<dbReference type="PANTHER" id="PTHR33121:SF71">
    <property type="entry name" value="OXYGEN SENSOR PROTEIN DOSP"/>
    <property type="match status" value="1"/>
</dbReference>
<dbReference type="InterPro" id="IPR050706">
    <property type="entry name" value="Cyclic-di-GMP_PDE-like"/>
</dbReference>
<sequence>TGYSSLSYLKKYPIDYLKIDKSFIDDSCNSQGKVFIETIVKMGQTLNMKIVAEGVETQEQVEYLKSISCNLYQGYYFSKPIKAKELEEFYKSL</sequence>
<evidence type="ECO:0000259" key="1">
    <source>
        <dbReference type="PROSITE" id="PS50883"/>
    </source>
</evidence>
<dbReference type="GO" id="GO:0071111">
    <property type="term" value="F:cyclic-guanylate-specific phosphodiesterase activity"/>
    <property type="evidence" value="ECO:0007669"/>
    <property type="project" value="InterPro"/>
</dbReference>
<dbReference type="InterPro" id="IPR001633">
    <property type="entry name" value="EAL_dom"/>
</dbReference>
<protein>
    <submittedName>
        <fullName evidence="2">GGDEF-domain containing protein</fullName>
    </submittedName>
</protein>
<reference evidence="2 3" key="1">
    <citation type="submission" date="2017-09" db="EMBL/GenBank/DDBJ databases">
        <title>Reassesment of A. cryaerophilus.</title>
        <authorList>
            <person name="Perez-Cataluna A."/>
            <person name="Collado L."/>
            <person name="Salgado O."/>
            <person name="Lefinanco V."/>
            <person name="Figueras M.J."/>
        </authorList>
    </citation>
    <scope>NUCLEOTIDE SEQUENCE [LARGE SCALE GENOMIC DNA]</scope>
    <source>
        <strain evidence="2 3">LMG 9871</strain>
    </source>
</reference>
<proteinExistence type="predicted"/>
<dbReference type="InterPro" id="IPR035919">
    <property type="entry name" value="EAL_sf"/>
</dbReference>
<dbReference type="PROSITE" id="PS50883">
    <property type="entry name" value="EAL"/>
    <property type="match status" value="1"/>
</dbReference>
<feature type="domain" description="EAL" evidence="1">
    <location>
        <begin position="1"/>
        <end position="93"/>
    </location>
</feature>
<dbReference type="OrthoDB" id="5372181at2"/>
<dbReference type="Gene3D" id="3.20.20.450">
    <property type="entry name" value="EAL domain"/>
    <property type="match status" value="1"/>
</dbReference>
<evidence type="ECO:0000313" key="3">
    <source>
        <dbReference type="Proteomes" id="UP000238649"/>
    </source>
</evidence>
<dbReference type="SUPFAM" id="SSF141868">
    <property type="entry name" value="EAL domain-like"/>
    <property type="match status" value="1"/>
</dbReference>
<dbReference type="AlphaFoldDB" id="A0A2S9SQA3"/>
<dbReference type="PANTHER" id="PTHR33121">
    <property type="entry name" value="CYCLIC DI-GMP PHOSPHODIESTERASE PDEF"/>
    <property type="match status" value="1"/>
</dbReference>
<dbReference type="Pfam" id="PF00563">
    <property type="entry name" value="EAL"/>
    <property type="match status" value="1"/>
</dbReference>
<dbReference type="EMBL" id="NXGH01000026">
    <property type="protein sequence ID" value="PRM88775.1"/>
    <property type="molecule type" value="Genomic_DNA"/>
</dbReference>
<accession>A0A2S9SQA3</accession>
<dbReference type="Proteomes" id="UP000238649">
    <property type="component" value="Unassembled WGS sequence"/>
</dbReference>
<dbReference type="CDD" id="cd01948">
    <property type="entry name" value="EAL"/>
    <property type="match status" value="1"/>
</dbReference>
<name>A0A2S9SQA3_9BACT</name>
<feature type="non-terminal residue" evidence="2">
    <location>
        <position position="1"/>
    </location>
</feature>